<evidence type="ECO:0000313" key="4">
    <source>
        <dbReference type="Proteomes" id="UP000660262"/>
    </source>
</evidence>
<dbReference type="AlphaFoldDB" id="A0A830H2C4"/>
<protein>
    <submittedName>
        <fullName evidence="3">Uncharacterized protein</fullName>
    </submittedName>
</protein>
<feature type="compositionally biased region" description="Basic and acidic residues" evidence="2">
    <location>
        <begin position="441"/>
        <end position="455"/>
    </location>
</feature>
<reference evidence="3" key="1">
    <citation type="submission" date="2020-10" db="EMBL/GenBank/DDBJ databases">
        <title>Unveiling of a novel bifunctional photoreceptor, Dualchrome1, isolated from a cosmopolitan green alga.</title>
        <authorList>
            <person name="Suzuki S."/>
            <person name="Kawachi M."/>
        </authorList>
    </citation>
    <scope>NUCLEOTIDE SEQUENCE</scope>
    <source>
        <strain evidence="3">NIES 2893</strain>
    </source>
</reference>
<feature type="region of interest" description="Disordered" evidence="2">
    <location>
        <begin position="1"/>
        <end position="49"/>
    </location>
</feature>
<feature type="region of interest" description="Disordered" evidence="2">
    <location>
        <begin position="441"/>
        <end position="474"/>
    </location>
</feature>
<feature type="compositionally biased region" description="Low complexity" evidence="2">
    <location>
        <begin position="111"/>
        <end position="122"/>
    </location>
</feature>
<feature type="compositionally biased region" description="Polar residues" evidence="2">
    <location>
        <begin position="92"/>
        <end position="110"/>
    </location>
</feature>
<feature type="region of interest" description="Disordered" evidence="2">
    <location>
        <begin position="845"/>
        <end position="875"/>
    </location>
</feature>
<comment type="caution">
    <text evidence="3">The sequence shown here is derived from an EMBL/GenBank/DDBJ whole genome shotgun (WGS) entry which is preliminary data.</text>
</comment>
<feature type="region of interest" description="Disordered" evidence="2">
    <location>
        <begin position="1017"/>
        <end position="1040"/>
    </location>
</feature>
<dbReference type="EMBL" id="BNJQ01000001">
    <property type="protein sequence ID" value="GHP01286.1"/>
    <property type="molecule type" value="Genomic_DNA"/>
</dbReference>
<name>A0A830H2C4_9CHLO</name>
<feature type="coiled-coil region" evidence="1">
    <location>
        <begin position="522"/>
        <end position="556"/>
    </location>
</feature>
<gene>
    <name evidence="3" type="ORF">PPROV_000004200</name>
</gene>
<feature type="region of interest" description="Disordered" evidence="2">
    <location>
        <begin position="64"/>
        <end position="139"/>
    </location>
</feature>
<keyword evidence="4" id="KW-1185">Reference proteome</keyword>
<feature type="compositionally biased region" description="Basic and acidic residues" evidence="2">
    <location>
        <begin position="1031"/>
        <end position="1040"/>
    </location>
</feature>
<feature type="region of interest" description="Disordered" evidence="2">
    <location>
        <begin position="726"/>
        <end position="772"/>
    </location>
</feature>
<dbReference type="Proteomes" id="UP000660262">
    <property type="component" value="Unassembled WGS sequence"/>
</dbReference>
<accession>A0A830H2C4</accession>
<feature type="compositionally biased region" description="Polar residues" evidence="2">
    <location>
        <begin position="845"/>
        <end position="857"/>
    </location>
</feature>
<evidence type="ECO:0000256" key="1">
    <source>
        <dbReference type="SAM" id="Coils"/>
    </source>
</evidence>
<proteinExistence type="predicted"/>
<keyword evidence="1" id="KW-0175">Coiled coil</keyword>
<feature type="compositionally biased region" description="Low complexity" evidence="2">
    <location>
        <begin position="756"/>
        <end position="772"/>
    </location>
</feature>
<feature type="compositionally biased region" description="Low complexity" evidence="2">
    <location>
        <begin position="24"/>
        <end position="41"/>
    </location>
</feature>
<sequence>MADAAADSSSSLPPIDPSLPPPLSLSSQQSFQSFQQHSSWHPHPPPTTDAQKTLLAARRRRHNAIATPPRPVTHHGARTARQAQPSLRPDTSHASSLMSSRYDVSSSPSGATTARARLQTTRNVQTAPTSSAPNNQGEFNQELKRARRTGLNTTYLIHKLATRIQEKVKHDGENFGLGETSSAALSQPVAEQRSRDMLRTKSGSLLKAPRNFRSLQNMARLTSTTASLIDVLYKEVKKDNKAKKKAKEAAIHADETTLYIPNVLPDKEIIKKRVFENQEQHILFVESLAKELDELAIKTSKKQDILVTLNDRLKEETVAPELETRDTLEERLNDLSKRVAKAETMADQAEFRSSELSVMRKRCQLSLDGRQVKIDEIGEIYRREENAQRSAWLEHAAAVQELDARRFEVFKAEEDLALQRVVNQLEMDALKRIRKSNQKLDEDNARWERRRKENDPSLTQLKREKKKASRMEKRETTAIIKEAVQHSNESYWQDIFERLQEVSGVETMEEAVEVFSSKEGSITQLKDQAERSKDKIVRLRHQYAQLSEEAQEIRMMGARMTRALDKLDEPMKKQKTKMEVRQQILDRSENRMYSAFNALQSFCDFLPTSVVDRPSAVRERLSVSVSKLREHEKETAIRGEKLSRQRQLEFDVKEGLALPAHVAELDKLGNVVVVNNAALESVSDEAATTVAGAMDQLLSKLGALVDVIGAAATTKSVPKIDLTAVPDAGSAERPDTSGSAVRFASTSGEGGGAEGGAAEATEATDATEATAATDVPAEAVEAAAAAAAIEAPAEVASAGRRSRRMTITASSISAADVPVTREDVQRVALKLRMEDPNNNRVVIQSRGSTRQSDTSSLGHLKSIMSRPQTSEQENVDDEAAIPTLGNPKKIVLARHDQVHHRANNAPSDGITHTSFSSLTMSTTPTLDDDELSVSGLTELTADERATMKLENGRFQKAAELRALRGDPPAKKPPKVGLRFNVLQETENQAARRKVITAEQEIKQRVADLAGDEGMSYHAYGGPVAHKVGSHKRSDGRRQDD</sequence>
<feature type="coiled-coil region" evidence="1">
    <location>
        <begin position="325"/>
        <end position="352"/>
    </location>
</feature>
<feature type="compositionally biased region" description="Pro residues" evidence="2">
    <location>
        <begin position="14"/>
        <end position="23"/>
    </location>
</feature>
<evidence type="ECO:0000313" key="3">
    <source>
        <dbReference type="EMBL" id="GHP01286.1"/>
    </source>
</evidence>
<organism evidence="3 4">
    <name type="scientific">Pycnococcus provasolii</name>
    <dbReference type="NCBI Taxonomy" id="41880"/>
    <lineage>
        <taxon>Eukaryota</taxon>
        <taxon>Viridiplantae</taxon>
        <taxon>Chlorophyta</taxon>
        <taxon>Pseudoscourfieldiophyceae</taxon>
        <taxon>Pseudoscourfieldiales</taxon>
        <taxon>Pycnococcaceae</taxon>
        <taxon>Pycnococcus</taxon>
    </lineage>
</organism>
<evidence type="ECO:0000256" key="2">
    <source>
        <dbReference type="SAM" id="MobiDB-lite"/>
    </source>
</evidence>
<feature type="compositionally biased region" description="Polar residues" evidence="2">
    <location>
        <begin position="123"/>
        <end position="139"/>
    </location>
</feature>